<dbReference type="Proteomes" id="UP000515312">
    <property type="component" value="Chromosome"/>
</dbReference>
<protein>
    <submittedName>
        <fullName evidence="7">Oligosaccharide flippase family protein</fullName>
    </submittedName>
</protein>
<dbReference type="InterPro" id="IPR002797">
    <property type="entry name" value="Polysacc_synth"/>
</dbReference>
<dbReference type="EMBL" id="CP060394">
    <property type="protein sequence ID" value="QNI33063.1"/>
    <property type="molecule type" value="Genomic_DNA"/>
</dbReference>
<feature type="transmembrane region" description="Helical" evidence="6">
    <location>
        <begin position="360"/>
        <end position="381"/>
    </location>
</feature>
<evidence type="ECO:0000256" key="2">
    <source>
        <dbReference type="ARBA" id="ARBA00022475"/>
    </source>
</evidence>
<dbReference type="PANTHER" id="PTHR30250">
    <property type="entry name" value="PST FAMILY PREDICTED COLANIC ACID TRANSPORTER"/>
    <property type="match status" value="1"/>
</dbReference>
<proteinExistence type="predicted"/>
<dbReference type="AlphaFoldDB" id="A0A7G8BKJ3"/>
<reference evidence="7 8" key="1">
    <citation type="submission" date="2020-08" db="EMBL/GenBank/DDBJ databases">
        <title>Edaphobacter telluris sp. nov. and Acidobacterium dinghuensis sp. nov., two acidobacteria isolated from forest soil.</title>
        <authorList>
            <person name="Fu J."/>
            <person name="Qiu L."/>
        </authorList>
    </citation>
    <scope>NUCLEOTIDE SEQUENCE [LARGE SCALE GENOMIC DNA]</scope>
    <source>
        <strain evidence="7">4Y35</strain>
    </source>
</reference>
<gene>
    <name evidence="7" type="ORF">H7849_03545</name>
</gene>
<feature type="transmembrane region" description="Helical" evidence="6">
    <location>
        <begin position="148"/>
        <end position="169"/>
    </location>
</feature>
<evidence type="ECO:0000256" key="1">
    <source>
        <dbReference type="ARBA" id="ARBA00004651"/>
    </source>
</evidence>
<feature type="transmembrane region" description="Helical" evidence="6">
    <location>
        <begin position="46"/>
        <end position="70"/>
    </location>
</feature>
<dbReference type="InterPro" id="IPR050833">
    <property type="entry name" value="Poly_Biosynth_Transport"/>
</dbReference>
<feature type="transmembrane region" description="Helical" evidence="6">
    <location>
        <begin position="252"/>
        <end position="274"/>
    </location>
</feature>
<dbReference type="PANTHER" id="PTHR30250:SF11">
    <property type="entry name" value="O-ANTIGEN TRANSPORTER-RELATED"/>
    <property type="match status" value="1"/>
</dbReference>
<feature type="transmembrane region" description="Helical" evidence="6">
    <location>
        <begin position="295"/>
        <end position="319"/>
    </location>
</feature>
<evidence type="ECO:0000256" key="3">
    <source>
        <dbReference type="ARBA" id="ARBA00022692"/>
    </source>
</evidence>
<dbReference type="GO" id="GO:0005886">
    <property type="term" value="C:plasma membrane"/>
    <property type="evidence" value="ECO:0007669"/>
    <property type="project" value="UniProtKB-SubCell"/>
</dbReference>
<keyword evidence="8" id="KW-1185">Reference proteome</keyword>
<dbReference type="Pfam" id="PF01943">
    <property type="entry name" value="Polysacc_synt"/>
    <property type="match status" value="1"/>
</dbReference>
<evidence type="ECO:0000256" key="6">
    <source>
        <dbReference type="SAM" id="Phobius"/>
    </source>
</evidence>
<evidence type="ECO:0000313" key="7">
    <source>
        <dbReference type="EMBL" id="QNI33063.1"/>
    </source>
</evidence>
<sequence>MLRALIKSKLGRNTLWMSLGQGLRLLVQATYFTIIARTLGANYYGSFVGVAALVGIVYPFGALGSGHLLVRSVARNKTEFPTAWGDALVTTAICSTLLIAFVLLISRTLLPGTIPVNLVLVVAIADIPGVSLITIAGQAFQSFEHMKWLALITLLTSVNRLLGALLLVMLRSHPTALEWGYVYLICTAVTATISIAMTCFRLGFPQLRLRRSMRALWHGFHFSVTLSAQTIYNDIDKTMLTRFSTLSATGIYGAAYRIIDVSFSPVLALLYSAYPNFFRKGSAGINSSYSYAKALMGRAMGYAALIACGLLLCAGGVPYVLGPEYAETTVALRWLSPLPLLKATHYFLADSLTGAGHQGLRSGIQAGVALFNVVINLWLIPRYSWMGAAWSSIASDALLAISVGTAVYVLSRSTREVVQTEP</sequence>
<keyword evidence="2" id="KW-1003">Cell membrane</keyword>
<keyword evidence="5 6" id="KW-0472">Membrane</keyword>
<feature type="transmembrane region" description="Helical" evidence="6">
    <location>
        <begin position="387"/>
        <end position="410"/>
    </location>
</feature>
<evidence type="ECO:0000313" key="8">
    <source>
        <dbReference type="Proteomes" id="UP000515312"/>
    </source>
</evidence>
<name>A0A7G8BKJ3_9BACT</name>
<evidence type="ECO:0000256" key="5">
    <source>
        <dbReference type="ARBA" id="ARBA00023136"/>
    </source>
</evidence>
<feature type="transmembrane region" description="Helical" evidence="6">
    <location>
        <begin position="82"/>
        <end position="106"/>
    </location>
</feature>
<dbReference type="RefSeq" id="WP_186744189.1">
    <property type="nucleotide sequence ID" value="NZ_CP060394.1"/>
</dbReference>
<feature type="transmembrane region" description="Helical" evidence="6">
    <location>
        <begin position="181"/>
        <end position="203"/>
    </location>
</feature>
<dbReference type="KEGG" id="adin:H7849_03545"/>
<keyword evidence="4 6" id="KW-1133">Transmembrane helix</keyword>
<keyword evidence="3 6" id="KW-0812">Transmembrane</keyword>
<accession>A0A7G8BKJ3</accession>
<evidence type="ECO:0000256" key="4">
    <source>
        <dbReference type="ARBA" id="ARBA00022989"/>
    </source>
</evidence>
<organism evidence="7 8">
    <name type="scientific">Alloacidobacterium dinghuense</name>
    <dbReference type="NCBI Taxonomy" id="2763107"/>
    <lineage>
        <taxon>Bacteria</taxon>
        <taxon>Pseudomonadati</taxon>
        <taxon>Acidobacteriota</taxon>
        <taxon>Terriglobia</taxon>
        <taxon>Terriglobales</taxon>
        <taxon>Acidobacteriaceae</taxon>
        <taxon>Alloacidobacterium</taxon>
    </lineage>
</organism>
<comment type="subcellular location">
    <subcellularLocation>
        <location evidence="1">Cell membrane</location>
        <topology evidence="1">Multi-pass membrane protein</topology>
    </subcellularLocation>
</comment>
<feature type="transmembrane region" description="Helical" evidence="6">
    <location>
        <begin position="118"/>
        <end position="136"/>
    </location>
</feature>